<keyword evidence="3" id="KW-0547">Nucleotide-binding</keyword>
<dbReference type="EMBL" id="CP012328">
    <property type="protein sequence ID" value="AKU79574.1"/>
    <property type="molecule type" value="Genomic_DNA"/>
</dbReference>
<comment type="similarity">
    <text evidence="1">Belongs to the ABC transporter superfamily.</text>
</comment>
<evidence type="ECO:0000313" key="6">
    <source>
        <dbReference type="EMBL" id="AKU79574.1"/>
    </source>
</evidence>
<dbReference type="PROSITE" id="PS50893">
    <property type="entry name" value="ABC_TRANSPORTER_2"/>
    <property type="match status" value="1"/>
</dbReference>
<dbReference type="InterPro" id="IPR027417">
    <property type="entry name" value="P-loop_NTPase"/>
</dbReference>
<dbReference type="Pfam" id="PF00005">
    <property type="entry name" value="ABC_tran"/>
    <property type="match status" value="1"/>
</dbReference>
<dbReference type="GO" id="GO:0005524">
    <property type="term" value="F:ATP binding"/>
    <property type="evidence" value="ECO:0007669"/>
    <property type="project" value="UniProtKB-KW"/>
</dbReference>
<evidence type="ECO:0000256" key="1">
    <source>
        <dbReference type="ARBA" id="ARBA00005417"/>
    </source>
</evidence>
<dbReference type="KEGG" id="stur:STURON_00328"/>
<feature type="domain" description="ABC transporter" evidence="5">
    <location>
        <begin position="2"/>
        <end position="230"/>
    </location>
</feature>
<gene>
    <name evidence="6" type="ORF">STURON_00328</name>
</gene>
<dbReference type="RefSeq" id="WP_075048173.1">
    <property type="nucleotide sequence ID" value="NZ_CP012328.1"/>
</dbReference>
<evidence type="ECO:0000256" key="2">
    <source>
        <dbReference type="ARBA" id="ARBA00022448"/>
    </source>
</evidence>
<keyword evidence="7" id="KW-1185">Reference proteome</keyword>
<dbReference type="CDD" id="cd03230">
    <property type="entry name" value="ABC_DR_subfamily_A"/>
    <property type="match status" value="1"/>
</dbReference>
<evidence type="ECO:0000313" key="7">
    <source>
        <dbReference type="Proteomes" id="UP000067243"/>
    </source>
</evidence>
<sequence>MIEVKNITKLYKNNDGIKNVSFNLKESCLLSLIGENGAGKTTTIKAIFKEAKLDSGKILIDGDNLHTNNNLRKIAFFPDSNNIPLNIKSKDYINYICATIGLSKKAYKDNLNIIVDLLKINNLMNKKIKELSAGQKKKIIMASVLIREPKYIFFDEPTANLDISSKTEFISIIKYLKNLKISMLITSHLLDELQEISDHIVILNKGSVVYNQSFDSNKENIKDLYNNYISSKKIQLEDLNKVFKSK</sequence>
<dbReference type="InterPro" id="IPR050763">
    <property type="entry name" value="ABC_transporter_ATP-binding"/>
</dbReference>
<dbReference type="SMART" id="SM00382">
    <property type="entry name" value="AAA"/>
    <property type="match status" value="1"/>
</dbReference>
<reference evidence="6 7" key="1">
    <citation type="journal article" date="2015" name="Genome Announc.">
        <title>Complete Genome Sequence of Spiroplasma turonicum Strain Tab4cT, a Parasite of a Horse Fly, Haematopota sp. (Diptera: Tabanidae).</title>
        <authorList>
            <person name="Davis R.E."/>
            <person name="Shao J."/>
            <person name="Zhao Y."/>
            <person name="Gasparich G.E."/>
            <person name="Gaynor B.J."/>
            <person name="Donofrio N."/>
        </authorList>
    </citation>
    <scope>NUCLEOTIDE SEQUENCE [LARGE SCALE GENOMIC DNA]</scope>
    <source>
        <strain evidence="6 7">Tab4c</strain>
    </source>
</reference>
<dbReference type="GO" id="GO:0016887">
    <property type="term" value="F:ATP hydrolysis activity"/>
    <property type="evidence" value="ECO:0007669"/>
    <property type="project" value="InterPro"/>
</dbReference>
<keyword evidence="2" id="KW-0813">Transport</keyword>
<dbReference type="Gene3D" id="3.40.50.300">
    <property type="entry name" value="P-loop containing nucleotide triphosphate hydrolases"/>
    <property type="match status" value="1"/>
</dbReference>
<proteinExistence type="inferred from homology"/>
<dbReference type="InterPro" id="IPR003593">
    <property type="entry name" value="AAA+_ATPase"/>
</dbReference>
<organism evidence="6 7">
    <name type="scientific">Spiroplasma turonicum</name>
    <dbReference type="NCBI Taxonomy" id="216946"/>
    <lineage>
        <taxon>Bacteria</taxon>
        <taxon>Bacillati</taxon>
        <taxon>Mycoplasmatota</taxon>
        <taxon>Mollicutes</taxon>
        <taxon>Entomoplasmatales</taxon>
        <taxon>Spiroplasmataceae</taxon>
        <taxon>Spiroplasma</taxon>
    </lineage>
</organism>
<dbReference type="InterPro" id="IPR003439">
    <property type="entry name" value="ABC_transporter-like_ATP-bd"/>
</dbReference>
<protein>
    <submittedName>
        <fullName evidence="6">ABC transporter ATP-binding protein</fullName>
    </submittedName>
</protein>
<evidence type="ECO:0000259" key="5">
    <source>
        <dbReference type="PROSITE" id="PS50893"/>
    </source>
</evidence>
<keyword evidence="4 6" id="KW-0067">ATP-binding</keyword>
<dbReference type="SUPFAM" id="SSF52540">
    <property type="entry name" value="P-loop containing nucleoside triphosphate hydrolases"/>
    <property type="match status" value="1"/>
</dbReference>
<dbReference type="OrthoDB" id="9779029at2"/>
<accession>A0A0K1P5X2</accession>
<dbReference type="PROSITE" id="PS00211">
    <property type="entry name" value="ABC_TRANSPORTER_1"/>
    <property type="match status" value="1"/>
</dbReference>
<name>A0A0K1P5X2_9MOLU</name>
<dbReference type="PANTHER" id="PTHR42711:SF5">
    <property type="entry name" value="ABC TRANSPORTER ATP-BINDING PROTEIN NATA"/>
    <property type="match status" value="1"/>
</dbReference>
<dbReference type="Proteomes" id="UP000067243">
    <property type="component" value="Chromosome"/>
</dbReference>
<dbReference type="InterPro" id="IPR017871">
    <property type="entry name" value="ABC_transporter-like_CS"/>
</dbReference>
<dbReference type="PATRIC" id="fig|216946.3.peg.329"/>
<dbReference type="AlphaFoldDB" id="A0A0K1P5X2"/>
<evidence type="ECO:0000256" key="4">
    <source>
        <dbReference type="ARBA" id="ARBA00022840"/>
    </source>
</evidence>
<dbReference type="STRING" id="216946.STURO_v1c03290"/>
<dbReference type="PANTHER" id="PTHR42711">
    <property type="entry name" value="ABC TRANSPORTER ATP-BINDING PROTEIN"/>
    <property type="match status" value="1"/>
</dbReference>
<evidence type="ECO:0000256" key="3">
    <source>
        <dbReference type="ARBA" id="ARBA00022741"/>
    </source>
</evidence>